<dbReference type="PANTHER" id="PTHR36852">
    <property type="entry name" value="PROTEIN GVPL 2"/>
    <property type="match status" value="1"/>
</dbReference>
<dbReference type="EMBL" id="FNFL01000002">
    <property type="protein sequence ID" value="SDJ97665.1"/>
    <property type="molecule type" value="Genomic_DNA"/>
</dbReference>
<dbReference type="GO" id="GO:0031411">
    <property type="term" value="C:gas vesicle"/>
    <property type="evidence" value="ECO:0007669"/>
    <property type="project" value="UniProtKB-SubCell"/>
</dbReference>
<dbReference type="Pfam" id="PF06386">
    <property type="entry name" value="GvpL_GvpF"/>
    <property type="match status" value="1"/>
</dbReference>
<gene>
    <name evidence="4" type="ORF">SAMN05216243_1399</name>
</gene>
<protein>
    <submittedName>
        <fullName evidence="4">Gas vesicle synthesis protein GvpL/GvpF</fullName>
    </submittedName>
</protein>
<evidence type="ECO:0000313" key="5">
    <source>
        <dbReference type="Proteomes" id="UP000198694"/>
    </source>
</evidence>
<dbReference type="InterPro" id="IPR009430">
    <property type="entry name" value="GvpL/GvpF"/>
</dbReference>
<evidence type="ECO:0000256" key="3">
    <source>
        <dbReference type="ARBA" id="ARBA00035643"/>
    </source>
</evidence>
<name>A0A1G8Y679_9BACI</name>
<evidence type="ECO:0000256" key="2">
    <source>
        <dbReference type="ARBA" id="ARBA00035108"/>
    </source>
</evidence>
<sequence length="254" mass="28728">MLDNQLGVYLFGAIPVNTSKTFGEVKLAGEQRGVYTIPYKETAMVVADAPVQVYDPSRANLKAHQDVVNLVMEQHTIVPMSFGNVLESEQDVTLLLEQLQEQLMKIFPQIENRIEVGLKIIGHKQWIEQAAQAQPELKQAQENIAGKSKEAGYYERIQLGEAARKFMLQLQKQCEAEIFTPLTELAVSSKSNEVIGERMLLNASFLIDLDKETAFDQKVNELYEQWEGKVDFKYTGPWPAYNFIDIKLKAADVS</sequence>
<reference evidence="4 5" key="1">
    <citation type="submission" date="2016-10" db="EMBL/GenBank/DDBJ databases">
        <authorList>
            <person name="de Groot N.N."/>
        </authorList>
    </citation>
    <scope>NUCLEOTIDE SEQUENCE [LARGE SCALE GENOMIC DNA]</scope>
    <source>
        <strain evidence="4 5">CGMCC 1.6502</strain>
    </source>
</reference>
<dbReference type="OrthoDB" id="144737at2"/>
<dbReference type="AlphaFoldDB" id="A0A1G8Y679"/>
<comment type="subcellular location">
    <subcellularLocation>
        <location evidence="2">Gas vesicle</location>
    </subcellularLocation>
</comment>
<accession>A0A1G8Y679</accession>
<dbReference type="STRING" id="407036.SAMN05216243_1399"/>
<dbReference type="Proteomes" id="UP000198694">
    <property type="component" value="Unassembled WGS sequence"/>
</dbReference>
<dbReference type="PANTHER" id="PTHR36852:SF1">
    <property type="entry name" value="PROTEIN GVPL 2"/>
    <property type="match status" value="1"/>
</dbReference>
<keyword evidence="1" id="KW-0304">Gas vesicle</keyword>
<organism evidence="4 5">
    <name type="scientific">Sediminibacillus albus</name>
    <dbReference type="NCBI Taxonomy" id="407036"/>
    <lineage>
        <taxon>Bacteria</taxon>
        <taxon>Bacillati</taxon>
        <taxon>Bacillota</taxon>
        <taxon>Bacilli</taxon>
        <taxon>Bacillales</taxon>
        <taxon>Bacillaceae</taxon>
        <taxon>Sediminibacillus</taxon>
    </lineage>
</organism>
<dbReference type="RefSeq" id="WP_093212471.1">
    <property type="nucleotide sequence ID" value="NZ_FNFL01000002.1"/>
</dbReference>
<dbReference type="GO" id="GO:0031412">
    <property type="term" value="P:gas vesicle organization"/>
    <property type="evidence" value="ECO:0007669"/>
    <property type="project" value="InterPro"/>
</dbReference>
<keyword evidence="5" id="KW-1185">Reference proteome</keyword>
<evidence type="ECO:0000313" key="4">
    <source>
        <dbReference type="EMBL" id="SDJ97665.1"/>
    </source>
</evidence>
<comment type="similarity">
    <text evidence="3">Belongs to the gas vesicle GvpF/GvpL family.</text>
</comment>
<evidence type="ECO:0000256" key="1">
    <source>
        <dbReference type="ARBA" id="ARBA00022987"/>
    </source>
</evidence>
<proteinExistence type="inferred from homology"/>